<comment type="caution">
    <text evidence="2">The sequence shown here is derived from an EMBL/GenBank/DDBJ whole genome shotgun (WGS) entry which is preliminary data.</text>
</comment>
<keyword evidence="3" id="KW-1185">Reference proteome</keyword>
<name>A0ABT5VFK6_9BACI</name>
<organism evidence="2 3">
    <name type="scientific">Alkalihalobacterium chitinilyticum</name>
    <dbReference type="NCBI Taxonomy" id="2980103"/>
    <lineage>
        <taxon>Bacteria</taxon>
        <taxon>Bacillati</taxon>
        <taxon>Bacillota</taxon>
        <taxon>Bacilli</taxon>
        <taxon>Bacillales</taxon>
        <taxon>Bacillaceae</taxon>
        <taxon>Alkalihalobacterium</taxon>
    </lineage>
</organism>
<evidence type="ECO:0000313" key="2">
    <source>
        <dbReference type="EMBL" id="MDE5414245.1"/>
    </source>
</evidence>
<dbReference type="EMBL" id="JAOTPO010000008">
    <property type="protein sequence ID" value="MDE5414245.1"/>
    <property type="molecule type" value="Genomic_DNA"/>
</dbReference>
<gene>
    <name evidence="2" type="ORF">N7Z68_12760</name>
</gene>
<reference evidence="2" key="1">
    <citation type="submission" date="2024-05" db="EMBL/GenBank/DDBJ databases">
        <title>Alkalihalobacillus sp. strain MEB203 novel alkaliphilic bacterium from Lonar Lake, India.</title>
        <authorList>
            <person name="Joshi A."/>
            <person name="Thite S."/>
            <person name="Mengade P."/>
        </authorList>
    </citation>
    <scope>NUCLEOTIDE SEQUENCE</scope>
    <source>
        <strain evidence="2">MEB 203</strain>
    </source>
</reference>
<proteinExistence type="predicted"/>
<dbReference type="RefSeq" id="WP_275118856.1">
    <property type="nucleotide sequence ID" value="NZ_JAOTPO010000008.1"/>
</dbReference>
<accession>A0ABT5VFK6</accession>
<evidence type="ECO:0000256" key="1">
    <source>
        <dbReference type="SAM" id="MobiDB-lite"/>
    </source>
</evidence>
<dbReference type="Proteomes" id="UP001148125">
    <property type="component" value="Unassembled WGS sequence"/>
</dbReference>
<feature type="compositionally biased region" description="Basic and acidic residues" evidence="1">
    <location>
        <begin position="18"/>
        <end position="30"/>
    </location>
</feature>
<evidence type="ECO:0000313" key="3">
    <source>
        <dbReference type="Proteomes" id="UP001148125"/>
    </source>
</evidence>
<feature type="region of interest" description="Disordered" evidence="1">
    <location>
        <begin position="1"/>
        <end position="31"/>
    </location>
</feature>
<evidence type="ECO:0008006" key="4">
    <source>
        <dbReference type="Google" id="ProtNLM"/>
    </source>
</evidence>
<protein>
    <recommendedName>
        <fullName evidence="4">Molecular chaperone DnaJ</fullName>
    </recommendedName>
</protein>
<sequence length="54" mass="6047">MDCQVCNGHGDLTSSFSMDKHSQLKQEEHSMSISGSETEYVVCFRCEGRGCIEE</sequence>